<dbReference type="InterPro" id="IPR038619">
    <property type="entry name" value="MraZ_sf"/>
</dbReference>
<dbReference type="STRING" id="592010.GCWU000182_000292"/>
<keyword evidence="5 7" id="KW-0238">DNA-binding</keyword>
<keyword evidence="6 7" id="KW-0804">Transcription</keyword>
<dbReference type="EMBL" id="ACIN03000001">
    <property type="protein sequence ID" value="ESK66601.1"/>
    <property type="molecule type" value="Genomic_DNA"/>
</dbReference>
<evidence type="ECO:0000313" key="9">
    <source>
        <dbReference type="EMBL" id="ESK66601.1"/>
    </source>
</evidence>
<dbReference type="InterPro" id="IPR007159">
    <property type="entry name" value="SpoVT-AbrB_dom"/>
</dbReference>
<evidence type="ECO:0000313" key="10">
    <source>
        <dbReference type="Proteomes" id="UP000019050"/>
    </source>
</evidence>
<evidence type="ECO:0000256" key="7">
    <source>
        <dbReference type="HAMAP-Rule" id="MF_01008"/>
    </source>
</evidence>
<dbReference type="GO" id="GO:2000143">
    <property type="term" value="P:negative regulation of DNA-templated transcription initiation"/>
    <property type="evidence" value="ECO:0007669"/>
    <property type="project" value="TreeGrafter"/>
</dbReference>
<accession>W1Q5X6</accession>
<comment type="similarity">
    <text evidence="7">Belongs to the MraZ family.</text>
</comment>
<keyword evidence="10" id="KW-1185">Reference proteome</keyword>
<dbReference type="GO" id="GO:0003700">
    <property type="term" value="F:DNA-binding transcription factor activity"/>
    <property type="evidence" value="ECO:0007669"/>
    <property type="project" value="UniProtKB-UniRule"/>
</dbReference>
<dbReference type="PANTHER" id="PTHR34701">
    <property type="entry name" value="TRANSCRIPTIONAL REGULATOR MRAZ"/>
    <property type="match status" value="1"/>
</dbReference>
<dbReference type="FunFam" id="3.40.1550.20:FF:000002">
    <property type="entry name" value="Transcriptional regulator MraZ"/>
    <property type="match status" value="1"/>
</dbReference>
<keyword evidence="2 7" id="KW-0963">Cytoplasm</keyword>
<dbReference type="AlphaFoldDB" id="W1Q5X6"/>
<dbReference type="CDD" id="cd16320">
    <property type="entry name" value="MraZ_N"/>
    <property type="match status" value="1"/>
</dbReference>
<feature type="domain" description="SpoVT-AbrB" evidence="8">
    <location>
        <begin position="16"/>
        <end position="58"/>
    </location>
</feature>
<dbReference type="HOGENOM" id="CLU_107907_0_5_9"/>
<evidence type="ECO:0000256" key="6">
    <source>
        <dbReference type="ARBA" id="ARBA00023163"/>
    </source>
</evidence>
<dbReference type="eggNOG" id="COG2001">
    <property type="taxonomic scope" value="Bacteria"/>
</dbReference>
<dbReference type="Pfam" id="PF02381">
    <property type="entry name" value="MraZ"/>
    <property type="match status" value="2"/>
</dbReference>
<dbReference type="GO" id="GO:0000976">
    <property type="term" value="F:transcription cis-regulatory region binding"/>
    <property type="evidence" value="ECO:0007669"/>
    <property type="project" value="TreeGrafter"/>
</dbReference>
<proteinExistence type="inferred from homology"/>
<dbReference type="GO" id="GO:0009295">
    <property type="term" value="C:nucleoid"/>
    <property type="evidence" value="ECO:0007669"/>
    <property type="project" value="UniProtKB-SubCell"/>
</dbReference>
<name>W1Q5X6_ABIDE</name>
<evidence type="ECO:0000259" key="8">
    <source>
        <dbReference type="PROSITE" id="PS51740"/>
    </source>
</evidence>
<dbReference type="PANTHER" id="PTHR34701:SF1">
    <property type="entry name" value="TRANSCRIPTIONAL REGULATOR MRAZ"/>
    <property type="match status" value="1"/>
</dbReference>
<dbReference type="PROSITE" id="PS51740">
    <property type="entry name" value="SPOVT_ABRB"/>
    <property type="match status" value="2"/>
</dbReference>
<dbReference type="InterPro" id="IPR037914">
    <property type="entry name" value="SpoVT-AbrB_sf"/>
</dbReference>
<dbReference type="GO" id="GO:0005737">
    <property type="term" value="C:cytoplasm"/>
    <property type="evidence" value="ECO:0007669"/>
    <property type="project" value="UniProtKB-UniRule"/>
</dbReference>
<dbReference type="Proteomes" id="UP000019050">
    <property type="component" value="Unassembled WGS sequence"/>
</dbReference>
<sequence length="154" mass="17795">MGKLSWEVYAIVLIGEFQHNIDAKGRLTMPAKFRPELGGQFVVTRGLDGCLFGYPMENWALQEEKLKKLNLMKKDARQFARFFYSAATEVEIDKQGRINLPQTLLDYAKIDKECRVIGVSDRIEIWSSERWDEFVGDAEENYEAIAEGMMDFDL</sequence>
<dbReference type="InterPro" id="IPR003444">
    <property type="entry name" value="MraZ"/>
</dbReference>
<dbReference type="NCBIfam" id="TIGR00242">
    <property type="entry name" value="division/cell wall cluster transcriptional repressor MraZ"/>
    <property type="match status" value="1"/>
</dbReference>
<keyword evidence="4 7" id="KW-0805">Transcription regulation</keyword>
<dbReference type="CDD" id="cd16321">
    <property type="entry name" value="MraZ_C"/>
    <property type="match status" value="1"/>
</dbReference>
<dbReference type="InterPro" id="IPR020603">
    <property type="entry name" value="MraZ_dom"/>
</dbReference>
<comment type="subunit">
    <text evidence="7">Forms oligomers.</text>
</comment>
<feature type="domain" description="SpoVT-AbrB" evidence="8">
    <location>
        <begin position="87"/>
        <end position="130"/>
    </location>
</feature>
<dbReference type="HAMAP" id="MF_01008">
    <property type="entry name" value="MraZ"/>
    <property type="match status" value="1"/>
</dbReference>
<gene>
    <name evidence="7" type="primary">mraZ</name>
    <name evidence="9" type="ORF">GCWU000182_000292</name>
</gene>
<evidence type="ECO:0000256" key="4">
    <source>
        <dbReference type="ARBA" id="ARBA00023015"/>
    </source>
</evidence>
<evidence type="ECO:0000256" key="3">
    <source>
        <dbReference type="ARBA" id="ARBA00022737"/>
    </source>
</evidence>
<dbReference type="Gene3D" id="3.40.1550.20">
    <property type="entry name" value="Transcriptional regulator MraZ domain"/>
    <property type="match status" value="1"/>
</dbReference>
<dbReference type="InterPro" id="IPR035642">
    <property type="entry name" value="MraZ_N"/>
</dbReference>
<comment type="caution">
    <text evidence="9">The sequence shown here is derived from an EMBL/GenBank/DDBJ whole genome shotgun (WGS) entry which is preliminary data.</text>
</comment>
<dbReference type="SUPFAM" id="SSF89447">
    <property type="entry name" value="AbrB/MazE/MraZ-like"/>
    <property type="match status" value="1"/>
</dbReference>
<evidence type="ECO:0000256" key="1">
    <source>
        <dbReference type="ARBA" id="ARBA00013860"/>
    </source>
</evidence>
<comment type="subcellular location">
    <subcellularLocation>
        <location evidence="7">Cytoplasm</location>
        <location evidence="7">Nucleoid</location>
    </subcellularLocation>
</comment>
<reference evidence="9" key="1">
    <citation type="submission" date="2013-06" db="EMBL/GenBank/DDBJ databases">
        <authorList>
            <person name="Weinstock G."/>
            <person name="Sodergren E."/>
            <person name="Clifton S."/>
            <person name="Fulton L."/>
            <person name="Fulton B."/>
            <person name="Courtney L."/>
            <person name="Fronick C."/>
            <person name="Harrison M."/>
            <person name="Strong C."/>
            <person name="Farmer C."/>
            <person name="Delahaunty K."/>
            <person name="Markovic C."/>
            <person name="Hall O."/>
            <person name="Minx P."/>
            <person name="Tomlinson C."/>
            <person name="Mitreva M."/>
            <person name="Nelson J."/>
            <person name="Hou S."/>
            <person name="Wollam A."/>
            <person name="Pepin K.H."/>
            <person name="Johnson M."/>
            <person name="Bhonagiri V."/>
            <person name="Nash W.E."/>
            <person name="Warren W."/>
            <person name="Chinwalla A."/>
            <person name="Mardis E.R."/>
            <person name="Wilson R.K."/>
        </authorList>
    </citation>
    <scope>NUCLEOTIDE SEQUENCE [LARGE SCALE GENOMIC DNA]</scope>
    <source>
        <strain evidence="9">ATCC 49176</strain>
    </source>
</reference>
<evidence type="ECO:0000256" key="2">
    <source>
        <dbReference type="ARBA" id="ARBA00022490"/>
    </source>
</evidence>
<protein>
    <recommendedName>
        <fullName evidence="1 7">Transcriptional regulator MraZ</fullName>
    </recommendedName>
</protein>
<dbReference type="InterPro" id="IPR035644">
    <property type="entry name" value="MraZ_C"/>
</dbReference>
<evidence type="ECO:0000256" key="5">
    <source>
        <dbReference type="ARBA" id="ARBA00023125"/>
    </source>
</evidence>
<keyword evidence="3" id="KW-0677">Repeat</keyword>
<organism evidence="9 10">
    <name type="scientific">Abiotrophia defectiva ATCC 49176</name>
    <dbReference type="NCBI Taxonomy" id="592010"/>
    <lineage>
        <taxon>Bacteria</taxon>
        <taxon>Bacillati</taxon>
        <taxon>Bacillota</taxon>
        <taxon>Bacilli</taxon>
        <taxon>Lactobacillales</taxon>
        <taxon>Aerococcaceae</taxon>
        <taxon>Abiotrophia</taxon>
    </lineage>
</organism>